<dbReference type="EMBL" id="CP002271">
    <property type="protein sequence ID" value="ADO71784.1"/>
    <property type="molecule type" value="Genomic_DNA"/>
</dbReference>
<proteinExistence type="predicted"/>
<protein>
    <submittedName>
        <fullName evidence="2">StkY protein</fullName>
    </submittedName>
</protein>
<evidence type="ECO:0000313" key="3">
    <source>
        <dbReference type="Proteomes" id="UP000001351"/>
    </source>
</evidence>
<dbReference type="SUPFAM" id="SSF48371">
    <property type="entry name" value="ARM repeat"/>
    <property type="match status" value="1"/>
</dbReference>
<name>E3FL76_STIAD</name>
<dbReference type="STRING" id="378806.STAUR_3996"/>
<dbReference type="InterPro" id="IPR016024">
    <property type="entry name" value="ARM-type_fold"/>
</dbReference>
<dbReference type="KEGG" id="sur:STAUR_3996"/>
<dbReference type="AlphaFoldDB" id="E3FL76"/>
<dbReference type="HOGENOM" id="CLU_461401_0_0_7"/>
<feature type="compositionally biased region" description="Polar residues" evidence="1">
    <location>
        <begin position="13"/>
        <end position="24"/>
    </location>
</feature>
<keyword evidence="3" id="KW-1185">Reference proteome</keyword>
<dbReference type="Gene3D" id="1.25.40.10">
    <property type="entry name" value="Tetratricopeptide repeat domain"/>
    <property type="match status" value="1"/>
</dbReference>
<accession>E3FL76</accession>
<evidence type="ECO:0000256" key="1">
    <source>
        <dbReference type="SAM" id="MobiDB-lite"/>
    </source>
</evidence>
<dbReference type="InterPro" id="IPR011990">
    <property type="entry name" value="TPR-like_helical_dom_sf"/>
</dbReference>
<feature type="region of interest" description="Disordered" evidence="1">
    <location>
        <begin position="1"/>
        <end position="26"/>
    </location>
</feature>
<reference evidence="2 3" key="1">
    <citation type="journal article" date="2011" name="Mol. Biol. Evol.">
        <title>Comparative genomic analysis of fruiting body formation in Myxococcales.</title>
        <authorList>
            <person name="Huntley S."/>
            <person name="Hamann N."/>
            <person name="Wegener-Feldbrugge S."/>
            <person name="Treuner-Lange A."/>
            <person name="Kube M."/>
            <person name="Reinhardt R."/>
            <person name="Klages S."/>
            <person name="Muller R."/>
            <person name="Ronning C.M."/>
            <person name="Nierman W.C."/>
            <person name="Sogaard-Andersen L."/>
        </authorList>
    </citation>
    <scope>NUCLEOTIDE SEQUENCE [LARGE SCALE GENOMIC DNA]</scope>
    <source>
        <strain evidence="2 3">DW4/3-1</strain>
    </source>
</reference>
<dbReference type="Proteomes" id="UP000001351">
    <property type="component" value="Chromosome"/>
</dbReference>
<organism evidence="2 3">
    <name type="scientific">Stigmatella aurantiaca (strain DW4/3-1)</name>
    <dbReference type="NCBI Taxonomy" id="378806"/>
    <lineage>
        <taxon>Bacteria</taxon>
        <taxon>Pseudomonadati</taxon>
        <taxon>Myxococcota</taxon>
        <taxon>Myxococcia</taxon>
        <taxon>Myxococcales</taxon>
        <taxon>Cystobacterineae</taxon>
        <taxon>Archangiaceae</taxon>
        <taxon>Stigmatella</taxon>
    </lineage>
</organism>
<evidence type="ECO:0000313" key="2">
    <source>
        <dbReference type="EMBL" id="ADO71784.1"/>
    </source>
</evidence>
<dbReference type="eggNOG" id="COG1413">
    <property type="taxonomic scope" value="Bacteria"/>
</dbReference>
<gene>
    <name evidence="2" type="primary">stkY</name>
    <name evidence="2" type="ordered locus">STAUR_3996</name>
</gene>
<sequence length="597" mass="66003">MVRGGDGVVKKPTQATVRQGSGFPSPSRWDKGGGMAKLFPLVVLLLLTGCASRAYQRAKEADTVEAYRAFLREHPQDTLAEAVQVRIEELEFAEARKLHTVVAYKRFLESYPEAAQTRAASSLLEGLRFNAAKEANTAAGWRQFLADHPEGAQRDEAKRLLAEAERQELASTGDSKQLASFLRGAEDDPRRLEVEERLDTQSFVQARASGATKLFAYLRDFPAGRHREEAKVMLLSLELEGLLVSGLLEEVEARLKTSPLGPQLPNWSTRMVRARAEREARESREPLAQAVQAGYYLRDLGDLERALGAPDPLDRWEAAEELGQHVSVRALEPLLTAFRTARNPLIRLRALESLQSVLRALPREVAEYEVASRLESLRERASSAEVYLTIAALLDLTGQLELAATEYQRAFDAGAPDPVVLRRWVQLRQERRQPFSAAVAARQLALWSLGVAREEEVSAEGGVPLASARQLCAALENARFAADVISRVRQTATEFPEDLEGFGLLASDAVKLSEARLADAELLLRERNPHARLCRDRQVRERLDSAVKERTAAVEAVGSKLPKMAPLLWALVKDRDPVPEVRAVAAAKLSALEGRGN</sequence>